<dbReference type="Pfam" id="PF06224">
    <property type="entry name" value="AlkZ-like"/>
    <property type="match status" value="1"/>
</dbReference>
<evidence type="ECO:0000313" key="2">
    <source>
        <dbReference type="Proteomes" id="UP001165405"/>
    </source>
</evidence>
<sequence>MTGLDGSALLRARLRAQHLSGAGLAGVADVVRTFGAVQGQEFRPALWGLARRCASTSAPPGEALPAGQRRPGASESLALFDDGAFLRTHALRPTWHLMAPDDARWLLALTGPRVHRTNGTMYRRFDVPEVAKAVDVVAELVAERPRTRAELGQGLAERGIDTTAPPPEPGRLGAGPGITLGLLLMRAELDGVVISGPLQGRNQTYAPFDERVPAGYGPLGATYDEEAALAELVRRYLATRAAATVKDLAAWSSLTLTQVRRGLAAVSDDVVPVHGTGDLEGLTFWHLLDADPRDPDLAAPGGVDLLQAYDELFLSYTESRFVAVDPAAAPLVRPGAYVHLVVADGRVVGRWRWPTGGPEDAAALDVQWLRDPGQALLDGLESARAALAAHLAG</sequence>
<dbReference type="PANTHER" id="PTHR38479">
    <property type="entry name" value="LMO0824 PROTEIN"/>
    <property type="match status" value="1"/>
</dbReference>
<dbReference type="GO" id="GO:0003677">
    <property type="term" value="F:DNA binding"/>
    <property type="evidence" value="ECO:0007669"/>
    <property type="project" value="UniProtKB-KW"/>
</dbReference>
<dbReference type="EMBL" id="JAKGSG010000020">
    <property type="protein sequence ID" value="MCF4120370.1"/>
    <property type="molecule type" value="Genomic_DNA"/>
</dbReference>
<reference evidence="1" key="1">
    <citation type="submission" date="2022-01" db="EMBL/GenBank/DDBJ databases">
        <title>Antribacter sp. nov., isolated from Guizhou of China.</title>
        <authorList>
            <person name="Chengliang C."/>
            <person name="Ya Z."/>
        </authorList>
    </citation>
    <scope>NUCLEOTIDE SEQUENCE</scope>
    <source>
        <strain evidence="1">KLBMP 9083</strain>
    </source>
</reference>
<dbReference type="AlphaFoldDB" id="A0AA41QBF8"/>
<dbReference type="Proteomes" id="UP001165405">
    <property type="component" value="Unassembled WGS sequence"/>
</dbReference>
<accession>A0AA41QBF8</accession>
<dbReference type="PANTHER" id="PTHR38479:SF2">
    <property type="entry name" value="WINGED HELIX DNA-BINDING DOMAIN-CONTAINING PROTEIN"/>
    <property type="match status" value="1"/>
</dbReference>
<gene>
    <name evidence="1" type="ORF">L1785_05195</name>
</gene>
<comment type="caution">
    <text evidence="1">The sequence shown here is derived from an EMBL/GenBank/DDBJ whole genome shotgun (WGS) entry which is preliminary data.</text>
</comment>
<evidence type="ECO:0000313" key="1">
    <source>
        <dbReference type="EMBL" id="MCF4120370.1"/>
    </source>
</evidence>
<name>A0AA41QBF8_9MICO</name>
<dbReference type="RefSeq" id="WP_236088140.1">
    <property type="nucleotide sequence ID" value="NZ_JAKGSG010000020.1"/>
</dbReference>
<dbReference type="InterPro" id="IPR009351">
    <property type="entry name" value="AlkZ-like"/>
</dbReference>
<organism evidence="1 2">
    <name type="scientific">Antribacter soli</name>
    <dbReference type="NCBI Taxonomy" id="2910976"/>
    <lineage>
        <taxon>Bacteria</taxon>
        <taxon>Bacillati</taxon>
        <taxon>Actinomycetota</taxon>
        <taxon>Actinomycetes</taxon>
        <taxon>Micrococcales</taxon>
        <taxon>Promicromonosporaceae</taxon>
        <taxon>Antribacter</taxon>
    </lineage>
</organism>
<keyword evidence="1" id="KW-0238">DNA-binding</keyword>
<protein>
    <submittedName>
        <fullName evidence="1">Winged helix DNA-binding domain-containing protein</fullName>
    </submittedName>
</protein>
<proteinExistence type="predicted"/>
<keyword evidence="2" id="KW-1185">Reference proteome</keyword>